<evidence type="ECO:0000313" key="4">
    <source>
        <dbReference type="EMBL" id="KIY73111.1"/>
    </source>
</evidence>
<feature type="domain" description="GLTSCR protein conserved" evidence="3">
    <location>
        <begin position="86"/>
        <end position="188"/>
    </location>
</feature>
<feature type="coiled-coil region" evidence="1">
    <location>
        <begin position="186"/>
        <end position="213"/>
    </location>
</feature>
<dbReference type="STRING" id="1314674.A0A0D7BU13"/>
<dbReference type="GO" id="GO:0045893">
    <property type="term" value="P:positive regulation of DNA-templated transcription"/>
    <property type="evidence" value="ECO:0007669"/>
    <property type="project" value="TreeGrafter"/>
</dbReference>
<evidence type="ECO:0000259" key="3">
    <source>
        <dbReference type="Pfam" id="PF15249"/>
    </source>
</evidence>
<organism evidence="4 5">
    <name type="scientific">Cylindrobasidium torrendii FP15055 ss-10</name>
    <dbReference type="NCBI Taxonomy" id="1314674"/>
    <lineage>
        <taxon>Eukaryota</taxon>
        <taxon>Fungi</taxon>
        <taxon>Dikarya</taxon>
        <taxon>Basidiomycota</taxon>
        <taxon>Agaricomycotina</taxon>
        <taxon>Agaricomycetes</taxon>
        <taxon>Agaricomycetidae</taxon>
        <taxon>Agaricales</taxon>
        <taxon>Marasmiineae</taxon>
        <taxon>Physalacriaceae</taxon>
        <taxon>Cylindrobasidium</taxon>
    </lineage>
</organism>
<accession>A0A0D7BU13</accession>
<keyword evidence="1" id="KW-0175">Coiled coil</keyword>
<evidence type="ECO:0000313" key="5">
    <source>
        <dbReference type="Proteomes" id="UP000054007"/>
    </source>
</evidence>
<dbReference type="Pfam" id="PF15249">
    <property type="entry name" value="GLTSCR1"/>
    <property type="match status" value="1"/>
</dbReference>
<reference evidence="4 5" key="1">
    <citation type="journal article" date="2015" name="Fungal Genet. Biol.">
        <title>Evolution of novel wood decay mechanisms in Agaricales revealed by the genome sequences of Fistulina hepatica and Cylindrobasidium torrendii.</title>
        <authorList>
            <person name="Floudas D."/>
            <person name="Held B.W."/>
            <person name="Riley R."/>
            <person name="Nagy L.G."/>
            <person name="Koehler G."/>
            <person name="Ransdell A.S."/>
            <person name="Younus H."/>
            <person name="Chow J."/>
            <person name="Chiniquy J."/>
            <person name="Lipzen A."/>
            <person name="Tritt A."/>
            <person name="Sun H."/>
            <person name="Haridas S."/>
            <person name="LaButti K."/>
            <person name="Ohm R.A."/>
            <person name="Kues U."/>
            <person name="Blanchette R.A."/>
            <person name="Grigoriev I.V."/>
            <person name="Minto R.E."/>
            <person name="Hibbett D.S."/>
        </authorList>
    </citation>
    <scope>NUCLEOTIDE SEQUENCE [LARGE SCALE GENOMIC DNA]</scope>
    <source>
        <strain evidence="4 5">FP15055 ss-10</strain>
    </source>
</reference>
<keyword evidence="5" id="KW-1185">Reference proteome</keyword>
<sequence length="420" mass="44745">MAQKAQSSSSTLSTPISATSTANVSFSSTFTPASNTASWQVPAHWSMLPQTAALAKRMNKLRQRTEDEQALQARISARVDERLKADHAAVLSPDVDSPFVDALDVVKRLLPYHVFQLPAEDNKGKRKATEEDEIRETKFAIECHARRHRLEQQYREIRTKSAAREVPDEQAVFLAQTVLDSDRGDTAMLNAEMRALRTEADRLDREHKNAAVAAATRASFTATPTTSAVAPTAATTALFGGRPGYYHGYPNYPSFGTSSVSSFSVPLAGSAASTSATASSAGTTSTSPPTSTTSSVTPISVIPATTTAQQTPATGTVQQAFQTLIDRGPVPVQLPVALMDVLRRYELIPVAPTTPQTGPNRHMVVLRSTDGRMMNLEIDVGQLKPSQMQGLALIMSMAKSIVSQQTAAAASAGGGKGSAC</sequence>
<dbReference type="EMBL" id="KN880438">
    <property type="protein sequence ID" value="KIY73111.1"/>
    <property type="molecule type" value="Genomic_DNA"/>
</dbReference>
<dbReference type="AlphaFoldDB" id="A0A0D7BU13"/>
<dbReference type="OrthoDB" id="2556847at2759"/>
<name>A0A0D7BU13_9AGAR</name>
<dbReference type="PANTHER" id="PTHR15572">
    <property type="entry name" value="GLIOMA TUMOR SUPPRESSOR CANDIDATE REGION GENE 1"/>
    <property type="match status" value="1"/>
</dbReference>
<feature type="region of interest" description="Disordered" evidence="2">
    <location>
        <begin position="274"/>
        <end position="297"/>
    </location>
</feature>
<evidence type="ECO:0000256" key="1">
    <source>
        <dbReference type="SAM" id="Coils"/>
    </source>
</evidence>
<gene>
    <name evidence="4" type="ORF">CYLTODRAFT_485824</name>
</gene>
<dbReference type="GO" id="GO:0016514">
    <property type="term" value="C:SWI/SNF complex"/>
    <property type="evidence" value="ECO:0007669"/>
    <property type="project" value="TreeGrafter"/>
</dbReference>
<dbReference type="Proteomes" id="UP000054007">
    <property type="component" value="Unassembled WGS sequence"/>
</dbReference>
<protein>
    <recommendedName>
        <fullName evidence="3">GLTSCR protein conserved domain-containing protein</fullName>
    </recommendedName>
</protein>
<dbReference type="InterPro" id="IPR052438">
    <property type="entry name" value="Chromatin_remod/trans_coact"/>
</dbReference>
<dbReference type="InterPro" id="IPR015671">
    <property type="entry name" value="GSCR1_dom"/>
</dbReference>
<proteinExistence type="predicted"/>
<evidence type="ECO:0000256" key="2">
    <source>
        <dbReference type="SAM" id="MobiDB-lite"/>
    </source>
</evidence>
<dbReference type="PANTHER" id="PTHR15572:SF0">
    <property type="entry name" value="GLUTAMINE-RICH PROTEIN-RELATED"/>
    <property type="match status" value="1"/>
</dbReference>